<accession>A0ABD4SBR5</accession>
<name>A0ABD4SBR5_9LACO</name>
<sequence length="162" mass="19109">MKNCDQWTEKELNERNELIKQSALKLWPMPTTNFQLKISENEVFGLDEENDYANVKIVSYSFMNTPYKLTKRTWKEMYIGVVRALYELDAAPICQLIAGDRTPLEKILLDHQEKGFSQFVEGVYLYTLTDNWHKIHRLRDLFDFYGIDQSELQFEVGTGARK</sequence>
<dbReference type="AlphaFoldDB" id="A0ABD4SBR5"/>
<organism evidence="1 2">
    <name type="scientific">Lactobacillus delbrueckii subsp. allosunkii</name>
    <dbReference type="NCBI Taxonomy" id="1050107"/>
    <lineage>
        <taxon>Bacteria</taxon>
        <taxon>Bacillati</taxon>
        <taxon>Bacillota</taxon>
        <taxon>Bacilli</taxon>
        <taxon>Lactobacillales</taxon>
        <taxon>Lactobacillaceae</taxon>
        <taxon>Lactobacillus</taxon>
    </lineage>
</organism>
<dbReference type="EMBL" id="JAJNUD010000016">
    <property type="protein sequence ID" value="MCD5518306.1"/>
    <property type="molecule type" value="Genomic_DNA"/>
</dbReference>
<dbReference type="Proteomes" id="UP001320314">
    <property type="component" value="Unassembled WGS sequence"/>
</dbReference>
<reference evidence="1 2" key="1">
    <citation type="submission" date="2021-12" db="EMBL/GenBank/DDBJ databases">
        <title>Antimicrobial susceptibility of Lactobacillus delbrueckii subsp. lactis obtained from milk products and other habitats.</title>
        <authorList>
            <person name="Shani N."/>
        </authorList>
    </citation>
    <scope>NUCLEOTIDE SEQUENCE [LARGE SCALE GENOMIC DNA]</scope>
    <source>
        <strain evidence="1 2">CIRM BIA 266</strain>
    </source>
</reference>
<evidence type="ECO:0000313" key="2">
    <source>
        <dbReference type="Proteomes" id="UP001320314"/>
    </source>
</evidence>
<gene>
    <name evidence="1" type="ORF">LOB39_07015</name>
</gene>
<comment type="caution">
    <text evidence="1">The sequence shown here is derived from an EMBL/GenBank/DDBJ whole genome shotgun (WGS) entry which is preliminary data.</text>
</comment>
<evidence type="ECO:0000313" key="1">
    <source>
        <dbReference type="EMBL" id="MCD5518306.1"/>
    </source>
</evidence>
<protein>
    <submittedName>
        <fullName evidence="1">Uncharacterized protein</fullName>
    </submittedName>
</protein>
<proteinExistence type="predicted"/>
<dbReference type="RefSeq" id="WP_231523636.1">
    <property type="nucleotide sequence ID" value="NZ_JAJNUD010000016.1"/>
</dbReference>